<dbReference type="InterPro" id="IPR003680">
    <property type="entry name" value="Flavodoxin_fold"/>
</dbReference>
<dbReference type="PANTHER" id="PTHR43741">
    <property type="entry name" value="FMN-DEPENDENT NADH-AZOREDUCTASE 1"/>
    <property type="match status" value="1"/>
</dbReference>
<protein>
    <recommendedName>
        <fullName evidence="6">FMN dependent NADH:quinone oxidoreductase</fullName>
        <ecNumber evidence="6">1.6.5.-</ecNumber>
    </recommendedName>
    <alternativeName>
        <fullName evidence="6">Azo-dye reductase</fullName>
    </alternativeName>
    <alternativeName>
        <fullName evidence="6">FMN-dependent NADH-azo compound oxidoreductase</fullName>
    </alternativeName>
    <alternativeName>
        <fullName evidence="6">FMN-dependent NADH-azoreductase</fullName>
        <ecNumber evidence="6">1.7.1.17</ecNumber>
    </alternativeName>
</protein>
<dbReference type="GO" id="GO:0016655">
    <property type="term" value="F:oxidoreductase activity, acting on NAD(P)H, quinone or similar compound as acceptor"/>
    <property type="evidence" value="ECO:0007669"/>
    <property type="project" value="InterPro"/>
</dbReference>
<dbReference type="GO" id="GO:0010181">
    <property type="term" value="F:FMN binding"/>
    <property type="evidence" value="ECO:0007669"/>
    <property type="project" value="UniProtKB-UniRule"/>
</dbReference>
<dbReference type="InterPro" id="IPR029039">
    <property type="entry name" value="Flavoprotein-like_sf"/>
</dbReference>
<comment type="subunit">
    <text evidence="6">Homodimer.</text>
</comment>
<evidence type="ECO:0000313" key="9">
    <source>
        <dbReference type="Proteomes" id="UP000033500"/>
    </source>
</evidence>
<dbReference type="PANTHER" id="PTHR43741:SF4">
    <property type="entry name" value="FMN-DEPENDENT NADH:QUINONE OXIDOREDUCTASE"/>
    <property type="match status" value="1"/>
</dbReference>
<dbReference type="InterPro" id="IPR050104">
    <property type="entry name" value="FMN-dep_NADH:Q_OxRdtase_AzoR1"/>
</dbReference>
<feature type="binding site" evidence="6">
    <location>
        <position position="10"/>
    </location>
    <ligand>
        <name>FMN</name>
        <dbReference type="ChEBI" id="CHEBI:58210"/>
    </ligand>
</feature>
<keyword evidence="3 6" id="KW-0560">Oxidoreductase</keyword>
<dbReference type="EMBL" id="LACD01000012">
    <property type="protein sequence ID" value="KJZ44631.1"/>
    <property type="molecule type" value="Genomic_DNA"/>
</dbReference>
<dbReference type="PATRIC" id="fig|294.131.peg.410"/>
<keyword evidence="2 6" id="KW-0288">FMN</keyword>
<accession>A0A0F4TJK1</accession>
<sequence length="231" mass="26115">MTTLLHIQCSPRKQRSASLEVARSFIARYQANTPDTEIITLDLWNMALPEFDDLAMEAKYAGLNGTPLTAAQQSAWNTLKELASHLHRADVLVMSVPLWNFSIPYKLKHFIDLVSQKDILFSVDPERGLEGMLHNKLAVVMYARGLDFSAQSITPAERFDFQKPYVEAWLKFIGVTDVHSVIVEKTILGEDVDRRARESATQQARNLADSLSLTLQAPRLHIDSLHTEKLE</sequence>
<comment type="function">
    <text evidence="6">Quinone reductase that provides resistance to thiol-specific stress caused by electrophilic quinones.</text>
</comment>
<keyword evidence="1 6" id="KW-0285">Flavoprotein</keyword>
<dbReference type="RefSeq" id="WP_046046676.1">
    <property type="nucleotide sequence ID" value="NZ_LACD01000012.1"/>
</dbReference>
<evidence type="ECO:0000256" key="6">
    <source>
        <dbReference type="HAMAP-Rule" id="MF_01216"/>
    </source>
</evidence>
<evidence type="ECO:0000313" key="8">
    <source>
        <dbReference type="EMBL" id="KJZ44631.1"/>
    </source>
</evidence>
<dbReference type="Proteomes" id="UP000033500">
    <property type="component" value="Unassembled WGS sequence"/>
</dbReference>
<evidence type="ECO:0000259" key="7">
    <source>
        <dbReference type="Pfam" id="PF02525"/>
    </source>
</evidence>
<dbReference type="GO" id="GO:0009055">
    <property type="term" value="F:electron transfer activity"/>
    <property type="evidence" value="ECO:0007669"/>
    <property type="project" value="UniProtKB-UniRule"/>
</dbReference>
<comment type="caution">
    <text evidence="6">Lacks conserved residue(s) required for the propagation of feature annotation.</text>
</comment>
<proteinExistence type="inferred from homology"/>
<dbReference type="Gene3D" id="3.40.50.360">
    <property type="match status" value="1"/>
</dbReference>
<feature type="binding site" evidence="6">
    <location>
        <begin position="16"/>
        <end position="18"/>
    </location>
    <ligand>
        <name>FMN</name>
        <dbReference type="ChEBI" id="CHEBI:58210"/>
    </ligand>
</feature>
<dbReference type="InterPro" id="IPR023048">
    <property type="entry name" value="NADH:quinone_OxRdtase_FMN_depd"/>
</dbReference>
<comment type="caution">
    <text evidence="8">The sequence shown here is derived from an EMBL/GenBank/DDBJ whole genome shotgun (WGS) entry which is preliminary data.</text>
</comment>
<dbReference type="Pfam" id="PF02525">
    <property type="entry name" value="Flavodoxin_2"/>
    <property type="match status" value="1"/>
</dbReference>
<comment type="catalytic activity">
    <reaction evidence="5">
        <text>N,N-dimethyl-1,4-phenylenediamine + anthranilate + 2 NAD(+) = 2-(4-dimethylaminophenyl)diazenylbenzoate + 2 NADH + 2 H(+)</text>
        <dbReference type="Rhea" id="RHEA:55872"/>
        <dbReference type="ChEBI" id="CHEBI:15378"/>
        <dbReference type="ChEBI" id="CHEBI:15783"/>
        <dbReference type="ChEBI" id="CHEBI:16567"/>
        <dbReference type="ChEBI" id="CHEBI:57540"/>
        <dbReference type="ChEBI" id="CHEBI:57945"/>
        <dbReference type="ChEBI" id="CHEBI:71579"/>
        <dbReference type="EC" id="1.7.1.17"/>
    </reaction>
    <physiologicalReaction direction="right-to-left" evidence="5">
        <dbReference type="Rhea" id="RHEA:55874"/>
    </physiologicalReaction>
</comment>
<evidence type="ECO:0000256" key="1">
    <source>
        <dbReference type="ARBA" id="ARBA00022630"/>
    </source>
</evidence>
<organism evidence="8 9">
    <name type="scientific">Pseudomonas fluorescens</name>
    <dbReference type="NCBI Taxonomy" id="294"/>
    <lineage>
        <taxon>Bacteria</taxon>
        <taxon>Pseudomonadati</taxon>
        <taxon>Pseudomonadota</taxon>
        <taxon>Gammaproteobacteria</taxon>
        <taxon>Pseudomonadales</taxon>
        <taxon>Pseudomonadaceae</taxon>
        <taxon>Pseudomonas</taxon>
    </lineage>
</organism>
<keyword evidence="4 6" id="KW-0520">NAD</keyword>
<feature type="domain" description="Flavodoxin-like fold" evidence="7">
    <location>
        <begin position="3"/>
        <end position="206"/>
    </location>
</feature>
<comment type="catalytic activity">
    <reaction evidence="6">
        <text>2 a quinone + NADH + H(+) = 2 a 1,4-benzosemiquinone + NAD(+)</text>
        <dbReference type="Rhea" id="RHEA:65952"/>
        <dbReference type="ChEBI" id="CHEBI:15378"/>
        <dbReference type="ChEBI" id="CHEBI:57540"/>
        <dbReference type="ChEBI" id="CHEBI:57945"/>
        <dbReference type="ChEBI" id="CHEBI:132124"/>
        <dbReference type="ChEBI" id="CHEBI:134225"/>
    </reaction>
</comment>
<dbReference type="EC" id="1.6.5.-" evidence="6"/>
<reference evidence="8 9" key="1">
    <citation type="submission" date="2015-03" db="EMBL/GenBank/DDBJ databases">
        <title>Comparative genomics of Pseudomonas insights into diversity of traits involved in vanlence and defense.</title>
        <authorList>
            <person name="Qin Y."/>
        </authorList>
    </citation>
    <scope>NUCLEOTIDE SEQUENCE [LARGE SCALE GENOMIC DNA]</scope>
    <source>
        <strain evidence="8 9">C3</strain>
    </source>
</reference>
<name>A0A0F4TJK1_PSEFL</name>
<evidence type="ECO:0000256" key="4">
    <source>
        <dbReference type="ARBA" id="ARBA00023027"/>
    </source>
</evidence>
<dbReference type="GO" id="GO:0016652">
    <property type="term" value="F:oxidoreductase activity, acting on NAD(P)H as acceptor"/>
    <property type="evidence" value="ECO:0007669"/>
    <property type="project" value="UniProtKB-UniRule"/>
</dbReference>
<dbReference type="EC" id="1.7.1.17" evidence="6"/>
<comment type="function">
    <text evidence="6">Also exhibits azoreductase activity. Catalyzes the reductive cleavage of the azo bond in aromatic azo compounds to the corresponding amines.</text>
</comment>
<gene>
    <name evidence="6" type="primary">azoR</name>
    <name evidence="8" type="ORF">VC34_11755</name>
</gene>
<comment type="cofactor">
    <cofactor evidence="6">
        <name>FMN</name>
        <dbReference type="ChEBI" id="CHEBI:58210"/>
    </cofactor>
    <text evidence="6">Binds 1 FMN per subunit.</text>
</comment>
<evidence type="ECO:0000256" key="2">
    <source>
        <dbReference type="ARBA" id="ARBA00022643"/>
    </source>
</evidence>
<evidence type="ECO:0000256" key="3">
    <source>
        <dbReference type="ARBA" id="ARBA00023002"/>
    </source>
</evidence>
<dbReference type="HAMAP" id="MF_01216">
    <property type="entry name" value="Azoreductase_type1"/>
    <property type="match status" value="1"/>
</dbReference>
<dbReference type="SUPFAM" id="SSF52218">
    <property type="entry name" value="Flavoproteins"/>
    <property type="match status" value="1"/>
</dbReference>
<comment type="similarity">
    <text evidence="6">Belongs to the azoreductase type 1 family.</text>
</comment>
<evidence type="ECO:0000256" key="5">
    <source>
        <dbReference type="ARBA" id="ARBA00048542"/>
    </source>
</evidence>
<dbReference type="AlphaFoldDB" id="A0A0F4TJK1"/>